<evidence type="ECO:0000256" key="1">
    <source>
        <dbReference type="SAM" id="MobiDB-lite"/>
    </source>
</evidence>
<organism evidence="2 3">
    <name type="scientific">Rubellimicrobium roseum</name>
    <dbReference type="NCBI Taxonomy" id="687525"/>
    <lineage>
        <taxon>Bacteria</taxon>
        <taxon>Pseudomonadati</taxon>
        <taxon>Pseudomonadota</taxon>
        <taxon>Alphaproteobacteria</taxon>
        <taxon>Rhodobacterales</taxon>
        <taxon>Roseobacteraceae</taxon>
        <taxon>Rubellimicrobium</taxon>
    </lineage>
</organism>
<feature type="region of interest" description="Disordered" evidence="1">
    <location>
        <begin position="47"/>
        <end position="72"/>
    </location>
</feature>
<sequence length="72" mass="7455">MTERPTPPRTPPARRPAVANADVPSETFAQGLPDVGEGASAAHFARDAVPGQAGEGEKQGVDPDLDPLDPRV</sequence>
<evidence type="ECO:0000313" key="3">
    <source>
        <dbReference type="Proteomes" id="UP000305709"/>
    </source>
</evidence>
<dbReference type="Proteomes" id="UP000305709">
    <property type="component" value="Unassembled WGS sequence"/>
</dbReference>
<comment type="caution">
    <text evidence="2">The sequence shown here is derived from an EMBL/GenBank/DDBJ whole genome shotgun (WGS) entry which is preliminary data.</text>
</comment>
<dbReference type="OrthoDB" id="9959872at2"/>
<gene>
    <name evidence="2" type="ORF">FHG71_04675</name>
</gene>
<reference evidence="2 3" key="1">
    <citation type="submission" date="2019-06" db="EMBL/GenBank/DDBJ databases">
        <authorList>
            <person name="Jiang L."/>
        </authorList>
    </citation>
    <scope>NUCLEOTIDE SEQUENCE [LARGE SCALE GENOMIC DNA]</scope>
    <source>
        <strain evidence="2 3">YIM 48858</strain>
    </source>
</reference>
<dbReference type="AlphaFoldDB" id="A0A5C4NG35"/>
<feature type="region of interest" description="Disordered" evidence="1">
    <location>
        <begin position="1"/>
        <end position="22"/>
    </location>
</feature>
<feature type="compositionally biased region" description="Pro residues" evidence="1">
    <location>
        <begin position="1"/>
        <end position="14"/>
    </location>
</feature>
<dbReference type="EMBL" id="VDFV01000003">
    <property type="protein sequence ID" value="TNC73774.1"/>
    <property type="molecule type" value="Genomic_DNA"/>
</dbReference>
<accession>A0A5C4NG35</accession>
<protein>
    <submittedName>
        <fullName evidence="2">Uncharacterized protein</fullName>
    </submittedName>
</protein>
<proteinExistence type="predicted"/>
<name>A0A5C4NG35_9RHOB</name>
<dbReference type="RefSeq" id="WP_139080457.1">
    <property type="nucleotide sequence ID" value="NZ_VDFV01000003.1"/>
</dbReference>
<evidence type="ECO:0000313" key="2">
    <source>
        <dbReference type="EMBL" id="TNC73774.1"/>
    </source>
</evidence>
<feature type="compositionally biased region" description="Acidic residues" evidence="1">
    <location>
        <begin position="63"/>
        <end position="72"/>
    </location>
</feature>
<keyword evidence="3" id="KW-1185">Reference proteome</keyword>